<feature type="domain" description="Glutamine amidotransferase type-2" evidence="11">
    <location>
        <begin position="2"/>
        <end position="217"/>
    </location>
</feature>
<dbReference type="Gene3D" id="3.40.50.10490">
    <property type="entry name" value="Glucose-6-phosphate isomerase like protein, domain 1"/>
    <property type="match status" value="2"/>
</dbReference>
<evidence type="ECO:0000313" key="13">
    <source>
        <dbReference type="EMBL" id="KCZ87365.1"/>
    </source>
</evidence>
<dbReference type="CDD" id="cd05009">
    <property type="entry name" value="SIS_GlmS_GlmD_2"/>
    <property type="match status" value="1"/>
</dbReference>
<dbReference type="GO" id="GO:0004360">
    <property type="term" value="F:glutamine-fructose-6-phosphate transaminase (isomerizing) activity"/>
    <property type="evidence" value="ECO:0007669"/>
    <property type="project" value="UniProtKB-UniRule"/>
</dbReference>
<sequence length="608" mass="65225">MCGIVAIAGSEPVAGRLIDGLKRLEYRGYDSAGIAISAGGSIDRRRAKGKIVNLQARLDAMPMDGTTGIAHTRWATHGKPNEVNAHPHMSGKVAIVHNGIIENFRDLRTALEAAGRVFESETDSEVIAQLIDQKMSEGLAPVDAFAATLDQLSGAFALAVIFSGDETVLMGARKGSPLVLGYGEGEMYLGSDAIALAPLTRDVTYLEEGDWAVLHPGSVDIRNARGDRVNRPRVKSAVNDALIERGEYDHFMLKEIHEQPESLARSILPYIDQATQTIQAGETADQIFGDADRAVAIACGTAYYAAQTAKYWFEQIARLAMETDIASEFRYRKPVLPVTGPALFVSQSGETADTLAALRYCRENKAPAIAVVNVPESSIAREAKAIVPTHAGPEIGVASTKAFTAQLAVLAVLALSAAKARGHLKAGDEARYVKSLLSLPRKVSEALEAEADIKAIAQSLVKARDVLFLGRGRYFPLALEGALKLKEVSYIHAEGYAAGELKHGPIALIEQDLPIVVVAPYDALFEKTLSNVEEVRARGGRIILVSDDRGIKLAGNRADHVIRLPDADEIAMPILAAIPMQLLAYFVAVAKGTDVDQPRNLAKSVTVE</sequence>
<dbReference type="AlphaFoldDB" id="A0A059F9T7"/>
<comment type="subcellular location">
    <subcellularLocation>
        <location evidence="2 10">Cytoplasm</location>
    </subcellularLocation>
</comment>
<dbReference type="PANTHER" id="PTHR10937:SF0">
    <property type="entry name" value="GLUTAMINE--FRUCTOSE-6-PHOSPHATE TRANSAMINASE (ISOMERIZING)"/>
    <property type="match status" value="1"/>
</dbReference>
<evidence type="ECO:0000256" key="9">
    <source>
        <dbReference type="ARBA" id="ARBA00022962"/>
    </source>
</evidence>
<feature type="domain" description="SIS" evidence="12">
    <location>
        <begin position="456"/>
        <end position="598"/>
    </location>
</feature>
<dbReference type="HAMAP" id="MF_00164">
    <property type="entry name" value="GlmS"/>
    <property type="match status" value="1"/>
</dbReference>
<evidence type="ECO:0000256" key="4">
    <source>
        <dbReference type="ARBA" id="ARBA00016090"/>
    </source>
</evidence>
<evidence type="ECO:0000256" key="6">
    <source>
        <dbReference type="ARBA" id="ARBA00022576"/>
    </source>
</evidence>
<protein>
    <recommendedName>
        <fullName evidence="4 10">Glutamine--fructose-6-phosphate aminotransferase [isomerizing]</fullName>
        <ecNumber evidence="3 10">2.6.1.16</ecNumber>
    </recommendedName>
    <alternativeName>
        <fullName evidence="10">D-fructose-6-phosphate amidotransferase</fullName>
    </alternativeName>
    <alternativeName>
        <fullName evidence="10">GFAT</fullName>
    </alternativeName>
    <alternativeName>
        <fullName evidence="10">Glucosamine-6-phosphate synthase</fullName>
    </alternativeName>
    <alternativeName>
        <fullName evidence="10">Hexosephosphate aminotransferase</fullName>
    </alternativeName>
    <alternativeName>
        <fullName evidence="10">L-glutamine--D-fructose-6-phosphate amidotransferase</fullName>
    </alternativeName>
</protein>
<accession>A0A059F9T7</accession>
<evidence type="ECO:0000256" key="3">
    <source>
        <dbReference type="ARBA" id="ARBA00012916"/>
    </source>
</evidence>
<feature type="active site" description="Nucleophile; for GATase activity" evidence="10">
    <location>
        <position position="2"/>
    </location>
</feature>
<keyword evidence="6 10" id="KW-0032">Aminotransferase</keyword>
<dbReference type="InterPro" id="IPR035490">
    <property type="entry name" value="GlmS/FrlB_SIS"/>
</dbReference>
<dbReference type="GO" id="GO:0006002">
    <property type="term" value="P:fructose 6-phosphate metabolic process"/>
    <property type="evidence" value="ECO:0007669"/>
    <property type="project" value="TreeGrafter"/>
</dbReference>
<dbReference type="InterPro" id="IPR017932">
    <property type="entry name" value="GATase_2_dom"/>
</dbReference>
<gene>
    <name evidence="10" type="primary">glmS</name>
    <name evidence="13" type="ORF">HJO_17002</name>
</gene>
<organism evidence="13 14">
    <name type="scientific">Hyphomonas johnsonii MHS-2</name>
    <dbReference type="NCBI Taxonomy" id="1280950"/>
    <lineage>
        <taxon>Bacteria</taxon>
        <taxon>Pseudomonadati</taxon>
        <taxon>Pseudomonadota</taxon>
        <taxon>Alphaproteobacteria</taxon>
        <taxon>Hyphomonadales</taxon>
        <taxon>Hyphomonadaceae</taxon>
        <taxon>Hyphomonas</taxon>
    </lineage>
</organism>
<dbReference type="InterPro" id="IPR047084">
    <property type="entry name" value="GFAT_N"/>
</dbReference>
<dbReference type="InterPro" id="IPR001347">
    <property type="entry name" value="SIS_dom"/>
</dbReference>
<feature type="active site" description="For Fru-6P isomerization activity" evidence="10">
    <location>
        <position position="603"/>
    </location>
</feature>
<dbReference type="FunFam" id="3.60.20.10:FF:000006">
    <property type="entry name" value="Glutamine--fructose-6-phosphate aminotransferase [isomerizing]"/>
    <property type="match status" value="1"/>
</dbReference>
<comment type="catalytic activity">
    <reaction evidence="1 10">
        <text>D-fructose 6-phosphate + L-glutamine = D-glucosamine 6-phosphate + L-glutamate</text>
        <dbReference type="Rhea" id="RHEA:13237"/>
        <dbReference type="ChEBI" id="CHEBI:29985"/>
        <dbReference type="ChEBI" id="CHEBI:58359"/>
        <dbReference type="ChEBI" id="CHEBI:58725"/>
        <dbReference type="ChEBI" id="CHEBI:61527"/>
        <dbReference type="EC" id="2.6.1.16"/>
    </reaction>
</comment>
<evidence type="ECO:0000256" key="7">
    <source>
        <dbReference type="ARBA" id="ARBA00022679"/>
    </source>
</evidence>
<keyword evidence="7 10" id="KW-0808">Transferase</keyword>
<dbReference type="Pfam" id="PF01380">
    <property type="entry name" value="SIS"/>
    <property type="match status" value="2"/>
</dbReference>
<evidence type="ECO:0000256" key="2">
    <source>
        <dbReference type="ARBA" id="ARBA00004496"/>
    </source>
</evidence>
<dbReference type="NCBIfam" id="NF001484">
    <property type="entry name" value="PRK00331.1"/>
    <property type="match status" value="1"/>
</dbReference>
<dbReference type="EC" id="2.6.1.16" evidence="3 10"/>
<evidence type="ECO:0000313" key="14">
    <source>
        <dbReference type="Proteomes" id="UP000025171"/>
    </source>
</evidence>
<dbReference type="OrthoDB" id="9761808at2"/>
<dbReference type="Proteomes" id="UP000025171">
    <property type="component" value="Unassembled WGS sequence"/>
</dbReference>
<dbReference type="NCBIfam" id="TIGR01135">
    <property type="entry name" value="glmS"/>
    <property type="match status" value="1"/>
</dbReference>
<feature type="initiator methionine" description="Removed" evidence="10">
    <location>
        <position position="1"/>
    </location>
</feature>
<dbReference type="EMBL" id="ARYK01000013">
    <property type="protein sequence ID" value="KCZ87365.1"/>
    <property type="molecule type" value="Genomic_DNA"/>
</dbReference>
<feature type="domain" description="SIS" evidence="12">
    <location>
        <begin position="284"/>
        <end position="423"/>
    </location>
</feature>
<comment type="subunit">
    <text evidence="10">Homodimer.</text>
</comment>
<dbReference type="RefSeq" id="WP_035619446.1">
    <property type="nucleotide sequence ID" value="NZ_ARYK01000013.1"/>
</dbReference>
<dbReference type="eggNOG" id="COG0449">
    <property type="taxonomic scope" value="Bacteria"/>
</dbReference>
<evidence type="ECO:0000256" key="5">
    <source>
        <dbReference type="ARBA" id="ARBA00022490"/>
    </source>
</evidence>
<dbReference type="PROSITE" id="PS51278">
    <property type="entry name" value="GATASE_TYPE_2"/>
    <property type="match status" value="1"/>
</dbReference>
<dbReference type="InterPro" id="IPR046348">
    <property type="entry name" value="SIS_dom_sf"/>
</dbReference>
<evidence type="ECO:0000256" key="10">
    <source>
        <dbReference type="HAMAP-Rule" id="MF_00164"/>
    </source>
</evidence>
<keyword evidence="14" id="KW-1185">Reference proteome</keyword>
<evidence type="ECO:0000256" key="8">
    <source>
        <dbReference type="ARBA" id="ARBA00022737"/>
    </source>
</evidence>
<comment type="function">
    <text evidence="10">Catalyzes the first step in hexosamine metabolism, converting fructose-6P into glucosamine-6P using glutamine as a nitrogen source.</text>
</comment>
<dbReference type="Pfam" id="PF13522">
    <property type="entry name" value="GATase_6"/>
    <property type="match status" value="1"/>
</dbReference>
<dbReference type="PROSITE" id="PS51464">
    <property type="entry name" value="SIS"/>
    <property type="match status" value="2"/>
</dbReference>
<dbReference type="FunFam" id="3.40.50.10490:FF:000002">
    <property type="entry name" value="Glutamine--fructose-6-phosphate aminotransferase [isomerizing]"/>
    <property type="match status" value="1"/>
</dbReference>
<dbReference type="SUPFAM" id="SSF56235">
    <property type="entry name" value="N-terminal nucleophile aminohydrolases (Ntn hydrolases)"/>
    <property type="match status" value="1"/>
</dbReference>
<dbReference type="GO" id="GO:0006047">
    <property type="term" value="P:UDP-N-acetylglucosamine metabolic process"/>
    <property type="evidence" value="ECO:0007669"/>
    <property type="project" value="TreeGrafter"/>
</dbReference>
<name>A0A059F9T7_9PROT</name>
<dbReference type="GO" id="GO:0006487">
    <property type="term" value="P:protein N-linked glycosylation"/>
    <property type="evidence" value="ECO:0007669"/>
    <property type="project" value="TreeGrafter"/>
</dbReference>
<dbReference type="GO" id="GO:0005975">
    <property type="term" value="P:carbohydrate metabolic process"/>
    <property type="evidence" value="ECO:0007669"/>
    <property type="project" value="UniProtKB-UniRule"/>
</dbReference>
<evidence type="ECO:0000259" key="12">
    <source>
        <dbReference type="PROSITE" id="PS51464"/>
    </source>
</evidence>
<dbReference type="Gene3D" id="3.60.20.10">
    <property type="entry name" value="Glutamine Phosphoribosylpyrophosphate, subunit 1, domain 1"/>
    <property type="match status" value="1"/>
</dbReference>
<dbReference type="InterPro" id="IPR005855">
    <property type="entry name" value="GFAT"/>
</dbReference>
<keyword evidence="5 10" id="KW-0963">Cytoplasm</keyword>
<comment type="caution">
    <text evidence="13">The sequence shown here is derived from an EMBL/GenBank/DDBJ whole genome shotgun (WGS) entry which is preliminary data.</text>
</comment>
<dbReference type="GO" id="GO:0097367">
    <property type="term" value="F:carbohydrate derivative binding"/>
    <property type="evidence" value="ECO:0007669"/>
    <property type="project" value="InterPro"/>
</dbReference>
<dbReference type="SUPFAM" id="SSF53697">
    <property type="entry name" value="SIS domain"/>
    <property type="match status" value="1"/>
</dbReference>
<dbReference type="GO" id="GO:0046349">
    <property type="term" value="P:amino sugar biosynthetic process"/>
    <property type="evidence" value="ECO:0007669"/>
    <property type="project" value="UniProtKB-ARBA"/>
</dbReference>
<dbReference type="InterPro" id="IPR035466">
    <property type="entry name" value="GlmS/AgaS_SIS"/>
</dbReference>
<dbReference type="GO" id="GO:0005829">
    <property type="term" value="C:cytosol"/>
    <property type="evidence" value="ECO:0007669"/>
    <property type="project" value="TreeGrafter"/>
</dbReference>
<reference evidence="13 14" key="1">
    <citation type="journal article" date="2014" name="Antonie Van Leeuwenhoek">
        <title>Hyphomonas beringensis sp. nov. and Hyphomonas chukchiensis sp. nov., isolated from surface seawater of the Bering Sea and Chukchi Sea.</title>
        <authorList>
            <person name="Li C."/>
            <person name="Lai Q."/>
            <person name="Li G."/>
            <person name="Dong C."/>
            <person name="Wang J."/>
            <person name="Liao Y."/>
            <person name="Shao Z."/>
        </authorList>
    </citation>
    <scope>NUCLEOTIDE SEQUENCE [LARGE SCALE GENOMIC DNA]</scope>
    <source>
        <strain evidence="13 14">MHS-2</strain>
    </source>
</reference>
<dbReference type="FunFam" id="3.40.50.10490:FF:000001">
    <property type="entry name" value="Glutamine--fructose-6-phosphate aminotransferase [isomerizing]"/>
    <property type="match status" value="1"/>
</dbReference>
<evidence type="ECO:0000259" key="11">
    <source>
        <dbReference type="PROSITE" id="PS51278"/>
    </source>
</evidence>
<dbReference type="STRING" id="1280950.HJO_17002"/>
<dbReference type="CDD" id="cd05008">
    <property type="entry name" value="SIS_GlmS_GlmD_1"/>
    <property type="match status" value="1"/>
</dbReference>
<dbReference type="InterPro" id="IPR029055">
    <property type="entry name" value="Ntn_hydrolases_N"/>
</dbReference>
<evidence type="ECO:0000256" key="1">
    <source>
        <dbReference type="ARBA" id="ARBA00001031"/>
    </source>
</evidence>
<dbReference type="CDD" id="cd00714">
    <property type="entry name" value="GFAT"/>
    <property type="match status" value="1"/>
</dbReference>
<dbReference type="PANTHER" id="PTHR10937">
    <property type="entry name" value="GLUCOSAMINE--FRUCTOSE-6-PHOSPHATE AMINOTRANSFERASE, ISOMERIZING"/>
    <property type="match status" value="1"/>
</dbReference>
<dbReference type="PATRIC" id="fig|1280950.3.peg.3405"/>
<proteinExistence type="inferred from homology"/>
<keyword evidence="9" id="KW-0315">Glutamine amidotransferase</keyword>
<keyword evidence="8" id="KW-0677">Repeat</keyword>